<dbReference type="EMBL" id="KK575745">
    <property type="protein sequence ID" value="KFW10325.1"/>
    <property type="molecule type" value="Genomic_DNA"/>
</dbReference>
<protein>
    <recommendedName>
        <fullName evidence="5">Phosphatase and actin regulator</fullName>
    </recommendedName>
</protein>
<dbReference type="Proteomes" id="UP000054232">
    <property type="component" value="Unassembled WGS sequence"/>
</dbReference>
<evidence type="ECO:0000256" key="7">
    <source>
        <dbReference type="SAM" id="MobiDB-lite"/>
    </source>
</evidence>
<dbReference type="PANTHER" id="PTHR12751:SF7">
    <property type="entry name" value="PHOSPHATASE AND ACTIN REGULATOR 3"/>
    <property type="match status" value="1"/>
</dbReference>
<keyword evidence="9" id="KW-1185">Reference proteome</keyword>
<feature type="coiled-coil region" evidence="6">
    <location>
        <begin position="350"/>
        <end position="377"/>
    </location>
</feature>
<evidence type="ECO:0000313" key="8">
    <source>
        <dbReference type="EMBL" id="KFW10325.1"/>
    </source>
</evidence>
<keyword evidence="2 5" id="KW-0677">Repeat</keyword>
<feature type="non-terminal residue" evidence="8">
    <location>
        <position position="455"/>
    </location>
</feature>
<keyword evidence="3 5" id="KW-0009">Actin-binding</keyword>
<evidence type="ECO:0000313" key="9">
    <source>
        <dbReference type="Proteomes" id="UP000054232"/>
    </source>
</evidence>
<evidence type="ECO:0000256" key="6">
    <source>
        <dbReference type="SAM" id="Coils"/>
    </source>
</evidence>
<evidence type="ECO:0000256" key="3">
    <source>
        <dbReference type="ARBA" id="ARBA00023203"/>
    </source>
</evidence>
<feature type="compositionally biased region" description="Polar residues" evidence="7">
    <location>
        <begin position="144"/>
        <end position="155"/>
    </location>
</feature>
<keyword evidence="6" id="KW-0175">Coiled coil</keyword>
<feature type="repeat" description="RPEL" evidence="4">
    <location>
        <begin position="377"/>
        <end position="402"/>
    </location>
</feature>
<dbReference type="Pfam" id="PF02755">
    <property type="entry name" value="RPEL"/>
    <property type="match status" value="2"/>
</dbReference>
<dbReference type="GO" id="GO:0004864">
    <property type="term" value="F:protein phosphatase inhibitor activity"/>
    <property type="evidence" value="ECO:0007669"/>
    <property type="project" value="UniProtKB-UniRule"/>
</dbReference>
<dbReference type="Gene3D" id="6.10.140.1750">
    <property type="match status" value="1"/>
</dbReference>
<evidence type="ECO:0000256" key="2">
    <source>
        <dbReference type="ARBA" id="ARBA00022737"/>
    </source>
</evidence>
<evidence type="ECO:0000256" key="5">
    <source>
        <dbReference type="RuleBase" id="RU301113"/>
    </source>
</evidence>
<feature type="repeat" description="RPEL" evidence="4">
    <location>
        <begin position="54"/>
        <end position="79"/>
    </location>
</feature>
<feature type="compositionally biased region" description="Basic and acidic residues" evidence="7">
    <location>
        <begin position="228"/>
        <end position="241"/>
    </location>
</feature>
<feature type="region of interest" description="Disordered" evidence="7">
    <location>
        <begin position="43"/>
        <end position="155"/>
    </location>
</feature>
<feature type="compositionally biased region" description="Pro residues" evidence="7">
    <location>
        <begin position="126"/>
        <end position="138"/>
    </location>
</feature>
<dbReference type="GO" id="GO:0003779">
    <property type="term" value="F:actin binding"/>
    <property type="evidence" value="ECO:0007669"/>
    <property type="project" value="UniProtKB-KW"/>
</dbReference>
<dbReference type="InterPro" id="IPR004018">
    <property type="entry name" value="RPEL_repeat"/>
</dbReference>
<comment type="similarity">
    <text evidence="1 5">Belongs to the phosphatase and actin regulator family.</text>
</comment>
<feature type="repeat" description="RPEL" evidence="4">
    <location>
        <begin position="301"/>
        <end position="326"/>
    </location>
</feature>
<dbReference type="AlphaFoldDB" id="A0A093J5T7"/>
<dbReference type="Gene3D" id="6.10.140.2130">
    <property type="match status" value="1"/>
</dbReference>
<feature type="compositionally biased region" description="Basic and acidic residues" evidence="7">
    <location>
        <begin position="56"/>
        <end position="82"/>
    </location>
</feature>
<name>A0A093J5T7_EURHL</name>
<organism evidence="8 9">
    <name type="scientific">Eurypyga helias</name>
    <name type="common">Sunbittern</name>
    <name type="synonym">Ardea helias</name>
    <dbReference type="NCBI Taxonomy" id="54383"/>
    <lineage>
        <taxon>Eukaryota</taxon>
        <taxon>Metazoa</taxon>
        <taxon>Chordata</taxon>
        <taxon>Craniata</taxon>
        <taxon>Vertebrata</taxon>
        <taxon>Euteleostomi</taxon>
        <taxon>Archelosauria</taxon>
        <taxon>Archosauria</taxon>
        <taxon>Dinosauria</taxon>
        <taxon>Saurischia</taxon>
        <taxon>Theropoda</taxon>
        <taxon>Coelurosauria</taxon>
        <taxon>Aves</taxon>
        <taxon>Neognathae</taxon>
        <taxon>Neoaves</taxon>
        <taxon>Phaethontimorphae</taxon>
        <taxon>Eurypygiformes</taxon>
        <taxon>Eurypygidae</taxon>
        <taxon>Eurypyga</taxon>
    </lineage>
</organism>
<accession>A0A093J5T7</accession>
<dbReference type="PANTHER" id="PTHR12751">
    <property type="entry name" value="PHOSPHATASE AND ACTIN REGULATOR PHACTR"/>
    <property type="match status" value="1"/>
</dbReference>
<feature type="non-terminal residue" evidence="8">
    <location>
        <position position="1"/>
    </location>
</feature>
<reference evidence="8 9" key="1">
    <citation type="submission" date="2014-04" db="EMBL/GenBank/DDBJ databases">
        <title>Genome evolution of avian class.</title>
        <authorList>
            <person name="Zhang G."/>
            <person name="Li C."/>
        </authorList>
    </citation>
    <scope>NUCLEOTIDE SEQUENCE [LARGE SCALE GENOMIC DNA]</scope>
    <source>
        <strain evidence="8">BGI_N326</strain>
    </source>
</reference>
<dbReference type="PROSITE" id="PS51073">
    <property type="entry name" value="RPEL"/>
    <property type="match status" value="4"/>
</dbReference>
<proteinExistence type="inferred from homology"/>
<dbReference type="SMART" id="SM00707">
    <property type="entry name" value="RPEL"/>
    <property type="match status" value="4"/>
</dbReference>
<comment type="subunit">
    <text evidence="5">Binds PPP1CA and actin.</text>
</comment>
<feature type="region of interest" description="Disordered" evidence="7">
    <location>
        <begin position="174"/>
        <end position="209"/>
    </location>
</feature>
<sequence>DEMEQSPAMRSDYLVSGIRTPPVRRNSKLATLGRIFKPWKWRKKKNEKLKQTSAVLEKKMTARQGRDELIKKGLLEMMEQAKKPSAPTEELEDASLPASEDSPQALLVSESTDSPQNQTERNPAQLPSPPLLPAPPPKAISKITKNITAMKSPPSTILKNYVIVGSSQISGQAALFHPSGQKSSDPHVRGQVTTPTGSPHLAAVHLPLPPSRVIEELHRALATKHRQDRTSSIERNKEKENSLSYSSDSENKRNSVKESDENKENMIMNAELKEDSVFYQDEEVLNDSIISGTLPRKCKKELLAVKLRNRPSKQELEDRNIFPRRTDEERQEIRQQIEMKLSKRLSQRPAVEELERRNILKQRNDQTEQEERREIKQRLTRKLNQRPTVDELRDRKILIRFSDYVEVAKAQDYDRRADKPWTRLSAADKAAIRKELNEYKSNEMEVHASSKHLTR</sequence>
<evidence type="ECO:0000256" key="4">
    <source>
        <dbReference type="PROSITE-ProRule" id="PRU00401"/>
    </source>
</evidence>
<feature type="compositionally biased region" description="Basic and acidic residues" evidence="7">
    <location>
        <begin position="249"/>
        <end position="264"/>
    </location>
</feature>
<dbReference type="GO" id="GO:0030036">
    <property type="term" value="P:actin cytoskeleton organization"/>
    <property type="evidence" value="ECO:0007669"/>
    <property type="project" value="TreeGrafter"/>
</dbReference>
<feature type="repeat" description="RPEL" evidence="4">
    <location>
        <begin position="339"/>
        <end position="364"/>
    </location>
</feature>
<evidence type="ECO:0000256" key="1">
    <source>
        <dbReference type="ARBA" id="ARBA00009795"/>
    </source>
</evidence>
<feature type="region of interest" description="Disordered" evidence="7">
    <location>
        <begin position="221"/>
        <end position="265"/>
    </location>
</feature>
<gene>
    <name evidence="8" type="ORF">N326_03679</name>
</gene>
<feature type="compositionally biased region" description="Polar residues" evidence="7">
    <location>
        <begin position="109"/>
        <end position="122"/>
    </location>
</feature>